<dbReference type="InterPro" id="IPR051476">
    <property type="entry name" value="Bac_ResReg_Asp_Phosphatase"/>
</dbReference>
<dbReference type="InterPro" id="IPR019734">
    <property type="entry name" value="TPR_rpt"/>
</dbReference>
<dbReference type="InterPro" id="IPR001387">
    <property type="entry name" value="Cro/C1-type_HTH"/>
</dbReference>
<dbReference type="AlphaFoldDB" id="A0A9X3WWA9"/>
<evidence type="ECO:0000256" key="3">
    <source>
        <dbReference type="ARBA" id="ARBA00022737"/>
    </source>
</evidence>
<name>A0A9X3WWA9_9BACI</name>
<evidence type="ECO:0000313" key="7">
    <source>
        <dbReference type="EMBL" id="MDC3425391.1"/>
    </source>
</evidence>
<evidence type="ECO:0000313" key="8">
    <source>
        <dbReference type="Proteomes" id="UP001145050"/>
    </source>
</evidence>
<evidence type="ECO:0000256" key="2">
    <source>
        <dbReference type="ARBA" id="ARBA00022490"/>
    </source>
</evidence>
<dbReference type="Proteomes" id="UP001145050">
    <property type="component" value="Unassembled WGS sequence"/>
</dbReference>
<dbReference type="SUPFAM" id="SSF47413">
    <property type="entry name" value="lambda repressor-like DNA-binding domains"/>
    <property type="match status" value="1"/>
</dbReference>
<proteinExistence type="inferred from homology"/>
<dbReference type="SUPFAM" id="SSF48452">
    <property type="entry name" value="TPR-like"/>
    <property type="match status" value="1"/>
</dbReference>
<reference evidence="7" key="1">
    <citation type="submission" date="2022-06" db="EMBL/GenBank/DDBJ databases">
        <title>Aquibacillus sp. a new bacterium isolated from soil saline samples.</title>
        <authorList>
            <person name="Galisteo C."/>
            <person name="De La Haba R."/>
            <person name="Sanchez-Porro C."/>
            <person name="Ventosa A."/>
        </authorList>
    </citation>
    <scope>NUCLEOTIDE SEQUENCE</scope>
    <source>
        <strain evidence="7">3ASR75-11</strain>
    </source>
</reference>
<organism evidence="7 8">
    <name type="scientific">Terrihalobacillus insolitus</name>
    <dbReference type="NCBI Taxonomy" id="2950438"/>
    <lineage>
        <taxon>Bacteria</taxon>
        <taxon>Bacillati</taxon>
        <taxon>Bacillota</taxon>
        <taxon>Bacilli</taxon>
        <taxon>Bacillales</taxon>
        <taxon>Bacillaceae</taxon>
        <taxon>Terrihalobacillus</taxon>
    </lineage>
</organism>
<dbReference type="CDD" id="cd00093">
    <property type="entry name" value="HTH_XRE"/>
    <property type="match status" value="1"/>
</dbReference>
<comment type="caution">
    <text evidence="7">The sequence shown here is derived from an EMBL/GenBank/DDBJ whole genome shotgun (WGS) entry which is preliminary data.</text>
</comment>
<dbReference type="SMART" id="SM00530">
    <property type="entry name" value="HTH_XRE"/>
    <property type="match status" value="1"/>
</dbReference>
<comment type="similarity">
    <text evidence="5">Belongs to the Rap family.</text>
</comment>
<gene>
    <name evidence="7" type="ORF">NC797_12860</name>
</gene>
<dbReference type="InterPro" id="IPR011990">
    <property type="entry name" value="TPR-like_helical_dom_sf"/>
</dbReference>
<keyword evidence="8" id="KW-1185">Reference proteome</keyword>
<dbReference type="EMBL" id="JAMQKB010000014">
    <property type="protein sequence ID" value="MDC3425391.1"/>
    <property type="molecule type" value="Genomic_DNA"/>
</dbReference>
<dbReference type="Pfam" id="PF14938">
    <property type="entry name" value="SNAP"/>
    <property type="match status" value="1"/>
</dbReference>
<dbReference type="RefSeq" id="WP_272437200.1">
    <property type="nucleotide sequence ID" value="NZ_JAMQKB010000014.1"/>
</dbReference>
<dbReference type="GO" id="GO:0005737">
    <property type="term" value="C:cytoplasm"/>
    <property type="evidence" value="ECO:0007669"/>
    <property type="project" value="UniProtKB-SubCell"/>
</dbReference>
<dbReference type="PANTHER" id="PTHR46630:SF1">
    <property type="entry name" value="TETRATRICOPEPTIDE REPEAT PROTEIN 29"/>
    <property type="match status" value="1"/>
</dbReference>
<evidence type="ECO:0000259" key="6">
    <source>
        <dbReference type="PROSITE" id="PS50943"/>
    </source>
</evidence>
<dbReference type="Gene3D" id="1.10.260.40">
    <property type="entry name" value="lambda repressor-like DNA-binding domains"/>
    <property type="match status" value="1"/>
</dbReference>
<accession>A0A9X3WWA9</accession>
<keyword evidence="3" id="KW-0677">Repeat</keyword>
<feature type="domain" description="HTH cro/C1-type" evidence="6">
    <location>
        <begin position="7"/>
        <end position="60"/>
    </location>
</feature>
<protein>
    <submittedName>
        <fullName evidence="7">Helix-turn-helix domain-containing protein</fullName>
    </submittedName>
</protein>
<comment type="subcellular location">
    <subcellularLocation>
        <location evidence="1">Cytoplasm</location>
    </subcellularLocation>
</comment>
<evidence type="ECO:0000256" key="4">
    <source>
        <dbReference type="ARBA" id="ARBA00022803"/>
    </source>
</evidence>
<dbReference type="InterPro" id="IPR010982">
    <property type="entry name" value="Lambda_DNA-bd_dom_sf"/>
</dbReference>
<dbReference type="PROSITE" id="PS50943">
    <property type="entry name" value="HTH_CROC1"/>
    <property type="match status" value="1"/>
</dbReference>
<dbReference type="GO" id="GO:0003677">
    <property type="term" value="F:DNA binding"/>
    <property type="evidence" value="ECO:0007669"/>
    <property type="project" value="InterPro"/>
</dbReference>
<dbReference type="Pfam" id="PF01381">
    <property type="entry name" value="HTH_3"/>
    <property type="match status" value="1"/>
</dbReference>
<evidence type="ECO:0000256" key="1">
    <source>
        <dbReference type="ARBA" id="ARBA00004496"/>
    </source>
</evidence>
<keyword evidence="2" id="KW-0963">Cytoplasm</keyword>
<dbReference type="SMART" id="SM00028">
    <property type="entry name" value="TPR"/>
    <property type="match status" value="4"/>
</dbReference>
<dbReference type="Gene3D" id="1.25.40.10">
    <property type="entry name" value="Tetratricopeptide repeat domain"/>
    <property type="match status" value="1"/>
</dbReference>
<dbReference type="PANTHER" id="PTHR46630">
    <property type="entry name" value="TETRATRICOPEPTIDE REPEAT PROTEIN 29"/>
    <property type="match status" value="1"/>
</dbReference>
<keyword evidence="4" id="KW-0802">TPR repeat</keyword>
<sequence length="422" mass="49799">MEVGSFIKIHRIKQNMTQEDLADGIVSESYLSKIENQKTVASPEVIDMLCVRLGVQYRDQEDSILEEKCKDWFDLLFENNSRDTINAKYEELEELMKGSNSDYEMLFEIHKIRYYLVLGEERLALKQINSLRELASNFENSAQYYWFKFNGNYNSVMEEYNQAMRFYRLAEEKIVHADISENEEADLKYTMAVTYSKIRNTLEAIDYSNKAIDIFRKNYNFHRCAQCHIILGISYRRIRVYDKAIKNYNLARHLAELDKDETLIRLTNINLGHLHASKGDTKQAIHFFNSVLEKAEVDAEDKLVAISSLIGEYYNSHNYDKAKEMVDEGLKTIENVSSDAKFKTLYYYKLSTYYYSLNKDVDRFEAIVVNEFIPYLQKQKDYANLVIYANMVGKHFEDRKKYKSANKFYKLVNLSYEQIIKI</sequence>
<evidence type="ECO:0000256" key="5">
    <source>
        <dbReference type="ARBA" id="ARBA00038253"/>
    </source>
</evidence>